<evidence type="ECO:0008006" key="3">
    <source>
        <dbReference type="Google" id="ProtNLM"/>
    </source>
</evidence>
<dbReference type="InterPro" id="IPR038695">
    <property type="entry name" value="Saro_0823-like_sf"/>
</dbReference>
<accession>F6BAK0</accession>
<dbReference type="HOGENOM" id="CLU_097039_4_2_2"/>
<evidence type="ECO:0000313" key="2">
    <source>
        <dbReference type="Proteomes" id="UP000009227"/>
    </source>
</evidence>
<protein>
    <recommendedName>
        <fullName evidence="3">DUF192 domain-containing protein</fullName>
    </recommendedName>
</protein>
<organism evidence="2">
    <name type="scientific">Methanotorris igneus (strain DSM 5666 / JCM 11834 / Kol 5)</name>
    <dbReference type="NCBI Taxonomy" id="880724"/>
    <lineage>
        <taxon>Archaea</taxon>
        <taxon>Methanobacteriati</taxon>
        <taxon>Methanobacteriota</taxon>
        <taxon>Methanomada group</taxon>
        <taxon>Methanococci</taxon>
        <taxon>Methanococcales</taxon>
        <taxon>Methanocaldococcaceae</taxon>
        <taxon>Methanotorris</taxon>
    </lineage>
</organism>
<dbReference type="InterPro" id="IPR003795">
    <property type="entry name" value="DUF192"/>
</dbReference>
<dbReference type="EMBL" id="CP002737">
    <property type="protein sequence ID" value="AEF97013.1"/>
    <property type="molecule type" value="Genomic_DNA"/>
</dbReference>
<dbReference type="AlphaFoldDB" id="F6BAK0"/>
<dbReference type="KEGG" id="mig:Metig_1479"/>
<dbReference type="OrthoDB" id="64208at2157"/>
<dbReference type="RefSeq" id="WP_013799608.1">
    <property type="nucleotide sequence ID" value="NC_015562.1"/>
</dbReference>
<dbReference type="Pfam" id="PF02643">
    <property type="entry name" value="DUF192"/>
    <property type="match status" value="1"/>
</dbReference>
<proteinExistence type="predicted"/>
<keyword evidence="2" id="KW-1185">Reference proteome</keyword>
<dbReference type="PANTHER" id="PTHR37953">
    <property type="entry name" value="UPF0127 PROTEIN MJ1496"/>
    <property type="match status" value="1"/>
</dbReference>
<name>F6BAK0_METIK</name>
<dbReference type="GeneID" id="10644352"/>
<dbReference type="STRING" id="880724.Metig_1479"/>
<gene>
    <name evidence="1" type="ordered locus">Metig_1479</name>
</gene>
<sequence length="115" mass="13874">MTNKKIKKVKLDDKEYKIILADNFLKRAFGLMFKDIKDNEAMLFLYKNRKLHIHTFFMKYPIDVIFLKDNRVVEVVKNLKPWRTYKCKNYSNAMLEMKSGNIDVEKLIGKKLEFF</sequence>
<evidence type="ECO:0000313" key="1">
    <source>
        <dbReference type="EMBL" id="AEF97013.1"/>
    </source>
</evidence>
<dbReference type="Proteomes" id="UP000009227">
    <property type="component" value="Chromosome"/>
</dbReference>
<reference evidence="1 2" key="1">
    <citation type="submission" date="2011-05" db="EMBL/GenBank/DDBJ databases">
        <title>Complete sequence of Methanotorris igneus Kol 5.</title>
        <authorList>
            <consortium name="US DOE Joint Genome Institute"/>
            <person name="Lucas S."/>
            <person name="Han J."/>
            <person name="Lapidus A."/>
            <person name="Cheng J.-F."/>
            <person name="Goodwin L."/>
            <person name="Pitluck S."/>
            <person name="Peters L."/>
            <person name="Mikhailova N."/>
            <person name="Chertkov O."/>
            <person name="Han C."/>
            <person name="Tapia R."/>
            <person name="Land M."/>
            <person name="Hauser L."/>
            <person name="Kyrpides N."/>
            <person name="Ivanova N."/>
            <person name="Pagani I."/>
            <person name="Sieprawska-Lupa M."/>
            <person name="Whitman W."/>
            <person name="Woyke T."/>
        </authorList>
    </citation>
    <scope>NUCLEOTIDE SEQUENCE [LARGE SCALE GENOMIC DNA]</scope>
    <source>
        <strain evidence="2">DSM 5666 / JCM 11834 / Kol 5</strain>
    </source>
</reference>
<dbReference type="PANTHER" id="PTHR37953:SF1">
    <property type="entry name" value="UPF0127 PROTEIN MJ1496"/>
    <property type="match status" value="1"/>
</dbReference>
<dbReference type="Gene3D" id="2.60.120.1140">
    <property type="entry name" value="Protein of unknown function DUF192"/>
    <property type="match status" value="1"/>
</dbReference>